<feature type="transmembrane region" description="Helical" evidence="2">
    <location>
        <begin position="446"/>
        <end position="470"/>
    </location>
</feature>
<name>A0A1E4R4U4_9BACI</name>
<feature type="transmembrane region" description="Helical" evidence="2">
    <location>
        <begin position="368"/>
        <end position="389"/>
    </location>
</feature>
<comment type="caution">
    <text evidence="4">The sequence shown here is derived from an EMBL/GenBank/DDBJ whole genome shotgun (WGS) entry which is preliminary data.</text>
</comment>
<feature type="domain" description="Tape measure protein N-terminal" evidence="3">
    <location>
        <begin position="112"/>
        <end position="315"/>
    </location>
</feature>
<dbReference type="RefSeq" id="WP_069480555.1">
    <property type="nucleotide sequence ID" value="NZ_KV766182.1"/>
</dbReference>
<feature type="transmembrane region" description="Helical" evidence="2">
    <location>
        <begin position="340"/>
        <end position="362"/>
    </location>
</feature>
<evidence type="ECO:0000313" key="4">
    <source>
        <dbReference type="EMBL" id="ODV55469.1"/>
    </source>
</evidence>
<accession>A0A1E4R4U4</accession>
<keyword evidence="2" id="KW-0472">Membrane</keyword>
<dbReference type="NCBIfam" id="TIGR02675">
    <property type="entry name" value="tape_meas_nterm"/>
    <property type="match status" value="1"/>
</dbReference>
<proteinExistence type="predicted"/>
<keyword evidence="2" id="KW-0812">Transmembrane</keyword>
<feature type="coiled-coil region" evidence="1">
    <location>
        <begin position="48"/>
        <end position="82"/>
    </location>
</feature>
<keyword evidence="2" id="KW-1133">Transmembrane helix</keyword>
<keyword evidence="1" id="KW-0175">Coiled coil</keyword>
<dbReference type="Proteomes" id="UP000094784">
    <property type="component" value="Unassembled WGS sequence"/>
</dbReference>
<dbReference type="Pfam" id="PF20155">
    <property type="entry name" value="TMP_3"/>
    <property type="match status" value="1"/>
</dbReference>
<evidence type="ECO:0000313" key="5">
    <source>
        <dbReference type="Proteomes" id="UP000094784"/>
    </source>
</evidence>
<feature type="transmembrane region" description="Helical" evidence="2">
    <location>
        <begin position="401"/>
        <end position="434"/>
    </location>
</feature>
<reference evidence="4 5" key="1">
    <citation type="submission" date="2016-09" db="EMBL/GenBank/DDBJ databases">
        <title>Draft genome sequence of the soil isolate, Lysinibacillus fusiformis M5, a potential hypoxanthine producer.</title>
        <authorList>
            <person name="Gallegos-Monterrosa R."/>
            <person name="Maroti G."/>
            <person name="Balint B."/>
            <person name="Kovacs A.T."/>
        </authorList>
    </citation>
    <scope>NUCLEOTIDE SEQUENCE [LARGE SCALE GENOMIC DNA]</scope>
    <source>
        <strain evidence="4 5">M5</strain>
    </source>
</reference>
<dbReference type="InterPro" id="IPR013491">
    <property type="entry name" value="Tape_meas_N"/>
</dbReference>
<evidence type="ECO:0000256" key="2">
    <source>
        <dbReference type="SAM" id="Phobius"/>
    </source>
</evidence>
<dbReference type="AlphaFoldDB" id="A0A1E4R4U4"/>
<evidence type="ECO:0000259" key="3">
    <source>
        <dbReference type="Pfam" id="PF20155"/>
    </source>
</evidence>
<gene>
    <name evidence="4" type="ORF">BG258_05910</name>
</gene>
<dbReference type="EMBL" id="MECQ01000001">
    <property type="protein sequence ID" value="ODV55469.1"/>
    <property type="molecule type" value="Genomic_DNA"/>
</dbReference>
<dbReference type="OrthoDB" id="1677957at2"/>
<protein>
    <recommendedName>
        <fullName evidence="3">Tape measure protein N-terminal domain-containing protein</fullName>
    </recommendedName>
</protein>
<feature type="transmembrane region" description="Helical" evidence="2">
    <location>
        <begin position="491"/>
        <end position="510"/>
    </location>
</feature>
<sequence>MATIRTAIQIEDRLSQPIRAMHNAVSMMVNQMESMHTASGNMFDTSTIALMRRELANAATSMNQIEQEIRGTDSAQEQLNNRIRDGTGAMDGLLGKVGALVGAYLSLQGLGKVIEISDELTNTKARVQLLVEDMPVIPDQLAKVDFGLGDMSDIELAQQLIHDAAQRSFSSFKDTADMVSRIGTNARDSFSNLSEVVAFTELVQKQFGIAGASAVEASNATIQLSQALASGVLRGDELNSIFEQAPNLISTIADYMGEPLGAIRDLAADGMITADIVKNAMFAASDDINKKFDSMPVTWSQMLTYFQNEALRAFGPVLQKINEIANSERFKTFAASATQALYLIAGVIDIVMNAIASTGSFIYDNWSFIGPIILGVASVIGILITYLTLARTAIMLKTAAVWMWNAALAANPIVWIVIAIVALVAIIYLAVAAINHFTGSSISATGIVAGAFMVLGAAIYNVIAYMWNMWASYVEFFVNVWKHPMYSVKRLFYNLATNVLDVIISMSSGWDGFATSFVNAIVKAVNLAIQAWNWFINLLPDNIAKSIGLKVGTEYGESKSITGDLKNLKGALGDWVGDAPDDYWEAPKMEMKSLGEAWDTGYNWGDNLFDSNKGKGGNTDALMKSVNDSLGLGDKLDKGNEAGKKTADNTKKTADGVKMLNEDLKYLRDIAEREAINRYTTAEIKIDARSQNHINSEMDIDGIIDRFAEKAEETAEMLAEGGPIEGV</sequence>
<evidence type="ECO:0000256" key="1">
    <source>
        <dbReference type="SAM" id="Coils"/>
    </source>
</evidence>
<organism evidence="4 5">
    <name type="scientific">Lysinibacillus fusiformis</name>
    <dbReference type="NCBI Taxonomy" id="28031"/>
    <lineage>
        <taxon>Bacteria</taxon>
        <taxon>Bacillati</taxon>
        <taxon>Bacillota</taxon>
        <taxon>Bacilli</taxon>
        <taxon>Bacillales</taxon>
        <taxon>Bacillaceae</taxon>
        <taxon>Lysinibacillus</taxon>
    </lineage>
</organism>